<keyword evidence="2" id="KW-0132">Cell division</keyword>
<dbReference type="PANTHER" id="PTHR12663:SF0">
    <property type="entry name" value="PRECOCIOUS DISSOCIATION OF SISTERS 5, ISOFORM A"/>
    <property type="match status" value="1"/>
</dbReference>
<comment type="subcellular location">
    <subcellularLocation>
        <location evidence="1">Nucleus</location>
    </subcellularLocation>
</comment>
<dbReference type="GO" id="GO:0006281">
    <property type="term" value="P:DNA repair"/>
    <property type="evidence" value="ECO:0007669"/>
    <property type="project" value="TreeGrafter"/>
</dbReference>
<sequence length="196" mass="20675">MSLRLLATRTIGDLASGIGGVGPPPPASMDPAAYPPTPLNSESGSEISTSSNALLTPLSPRPFSQAHSAAYESFLTRRHDKSASVRAAWATAIGRILLTSAGGSGLSDDEEKDLMEGLKRMLVDADEKVRIAAVKVLGTVSFPNVIRKLDIDGGLSQSDSLLSTLAERVKDRKHAVRQHAMTILGTMWAVAAAEIE</sequence>
<dbReference type="GO" id="GO:0051301">
    <property type="term" value="P:cell division"/>
    <property type="evidence" value="ECO:0007669"/>
    <property type="project" value="UniProtKB-KW"/>
</dbReference>
<keyword evidence="3" id="KW-0498">Mitosis</keyword>
<evidence type="ECO:0000313" key="8">
    <source>
        <dbReference type="Proteomes" id="UP000054559"/>
    </source>
</evidence>
<dbReference type="AlphaFoldDB" id="A0A0J8QYL4"/>
<dbReference type="Proteomes" id="UP000054559">
    <property type="component" value="Unassembled WGS sequence"/>
</dbReference>
<evidence type="ECO:0000313" key="7">
    <source>
        <dbReference type="EMBL" id="KMU77989.1"/>
    </source>
</evidence>
<feature type="compositionally biased region" description="Low complexity" evidence="6">
    <location>
        <begin position="41"/>
        <end position="51"/>
    </location>
</feature>
<dbReference type="SUPFAM" id="SSF48371">
    <property type="entry name" value="ARM repeat"/>
    <property type="match status" value="1"/>
</dbReference>
<dbReference type="GO" id="GO:0000785">
    <property type="term" value="C:chromatin"/>
    <property type="evidence" value="ECO:0007669"/>
    <property type="project" value="TreeGrafter"/>
</dbReference>
<evidence type="ECO:0000256" key="1">
    <source>
        <dbReference type="ARBA" id="ARBA00004123"/>
    </source>
</evidence>
<dbReference type="Pfam" id="PF20168">
    <property type="entry name" value="PDS5"/>
    <property type="match status" value="1"/>
</dbReference>
<dbReference type="InterPro" id="IPR011989">
    <property type="entry name" value="ARM-like"/>
</dbReference>
<evidence type="ECO:0000256" key="5">
    <source>
        <dbReference type="ARBA" id="ARBA00023306"/>
    </source>
</evidence>
<organism evidence="7 8">
    <name type="scientific">Coccidioides immitis RMSCC 3703</name>
    <dbReference type="NCBI Taxonomy" id="454286"/>
    <lineage>
        <taxon>Eukaryota</taxon>
        <taxon>Fungi</taxon>
        <taxon>Dikarya</taxon>
        <taxon>Ascomycota</taxon>
        <taxon>Pezizomycotina</taxon>
        <taxon>Eurotiomycetes</taxon>
        <taxon>Eurotiomycetidae</taxon>
        <taxon>Onygenales</taxon>
        <taxon>Onygenaceae</taxon>
        <taxon>Coccidioides</taxon>
    </lineage>
</organism>
<dbReference type="EMBL" id="DS268158">
    <property type="protein sequence ID" value="KMU77989.1"/>
    <property type="molecule type" value="Genomic_DNA"/>
</dbReference>
<feature type="compositionally biased region" description="Pro residues" evidence="6">
    <location>
        <begin position="22"/>
        <end position="38"/>
    </location>
</feature>
<keyword evidence="5" id="KW-0131">Cell cycle</keyword>
<feature type="region of interest" description="Disordered" evidence="6">
    <location>
        <begin position="14"/>
        <end position="53"/>
    </location>
</feature>
<evidence type="ECO:0000256" key="4">
    <source>
        <dbReference type="ARBA" id="ARBA00023242"/>
    </source>
</evidence>
<proteinExistence type="predicted"/>
<protein>
    <submittedName>
        <fullName evidence="7">Uncharacterized protein</fullName>
    </submittedName>
</protein>
<dbReference type="STRING" id="454286.A0A0J8QYL4"/>
<gene>
    <name evidence="7" type="ORF">CISG_06898</name>
</gene>
<name>A0A0J8QYL4_COCIT</name>
<dbReference type="Gene3D" id="1.25.10.10">
    <property type="entry name" value="Leucine-rich Repeat Variant"/>
    <property type="match status" value="1"/>
</dbReference>
<reference evidence="8" key="1">
    <citation type="journal article" date="2010" name="Genome Res.">
        <title>Population genomic sequencing of Coccidioides fungi reveals recent hybridization and transposon control.</title>
        <authorList>
            <person name="Neafsey D.E."/>
            <person name="Barker B.M."/>
            <person name="Sharpton T.J."/>
            <person name="Stajich J.E."/>
            <person name="Park D.J."/>
            <person name="Whiston E."/>
            <person name="Hung C.-Y."/>
            <person name="McMahan C."/>
            <person name="White J."/>
            <person name="Sykes S."/>
            <person name="Heiman D."/>
            <person name="Young S."/>
            <person name="Zeng Q."/>
            <person name="Abouelleil A."/>
            <person name="Aftuck L."/>
            <person name="Bessette D."/>
            <person name="Brown A."/>
            <person name="FitzGerald M."/>
            <person name="Lui A."/>
            <person name="Macdonald J.P."/>
            <person name="Priest M."/>
            <person name="Orbach M.J."/>
            <person name="Galgiani J.N."/>
            <person name="Kirkland T.N."/>
            <person name="Cole G.T."/>
            <person name="Birren B.W."/>
            <person name="Henn M.R."/>
            <person name="Taylor J.W."/>
            <person name="Rounsley S.D."/>
        </authorList>
    </citation>
    <scope>NUCLEOTIDE SEQUENCE [LARGE SCALE GENOMIC DNA]</scope>
    <source>
        <strain evidence="8">RMSCC 3703</strain>
    </source>
</reference>
<dbReference type="PANTHER" id="PTHR12663">
    <property type="entry name" value="ANDROGEN INDUCED INHIBITOR OF PROLIFERATION AS3 / PDS5-RELATED"/>
    <property type="match status" value="1"/>
</dbReference>
<keyword evidence="4" id="KW-0539">Nucleus</keyword>
<dbReference type="GO" id="GO:0005634">
    <property type="term" value="C:nucleus"/>
    <property type="evidence" value="ECO:0007669"/>
    <property type="project" value="UniProtKB-SubCell"/>
</dbReference>
<evidence type="ECO:0000256" key="3">
    <source>
        <dbReference type="ARBA" id="ARBA00022776"/>
    </source>
</evidence>
<dbReference type="GO" id="GO:0007064">
    <property type="term" value="P:mitotic sister chromatid cohesion"/>
    <property type="evidence" value="ECO:0007669"/>
    <property type="project" value="InterPro"/>
</dbReference>
<evidence type="ECO:0000256" key="6">
    <source>
        <dbReference type="SAM" id="MobiDB-lite"/>
    </source>
</evidence>
<accession>A0A0J8QYL4</accession>
<evidence type="ECO:0000256" key="2">
    <source>
        <dbReference type="ARBA" id="ARBA00022618"/>
    </source>
</evidence>
<dbReference type="InterPro" id="IPR039776">
    <property type="entry name" value="Pds5"/>
</dbReference>
<dbReference type="InterPro" id="IPR016024">
    <property type="entry name" value="ARM-type_fold"/>
</dbReference>